<reference evidence="2 3" key="2">
    <citation type="submission" date="2019-09" db="EMBL/GenBank/DDBJ databases">
        <title>Mesorhizobium sp. MaA-C15 isolated from Microcystis aeruginosa.</title>
        <authorList>
            <person name="Jeong S.E."/>
            <person name="Jin H.M."/>
            <person name="Jeon C.O."/>
        </authorList>
    </citation>
    <scope>NUCLEOTIDE SEQUENCE [LARGE SCALE GENOMIC DNA]</scope>
    <source>
        <strain evidence="2 3">MaA-C15</strain>
    </source>
</reference>
<sequence length="202" mass="22168">MIDAELIQQCADPSLKVEIVQKFIEEAGGADHLTVTVRAGERIILVPKPSTEDEAMQLIRRNLGQSIVRVGVTQYPAGLGIQDISELNPDLLDSCKNIGMGTALFAKVYRIVTKWYGAPAQEAFEDAIFAYRTGWFEGRQVFYEPDPGETPQPAQQGGEAMEQGEYTATDDSSPSERPFSEEDPNKAGIRIDLSGISSNNKE</sequence>
<evidence type="ECO:0000256" key="1">
    <source>
        <dbReference type="SAM" id="MobiDB-lite"/>
    </source>
</evidence>
<dbReference type="CDD" id="cd16895">
    <property type="entry name" value="TraH-like"/>
    <property type="match status" value="1"/>
</dbReference>
<evidence type="ECO:0000313" key="2">
    <source>
        <dbReference type="EMBL" id="TYR36064.1"/>
    </source>
</evidence>
<dbReference type="AlphaFoldDB" id="A0A5D4H6B4"/>
<protein>
    <submittedName>
        <fullName evidence="2">Conjugal transfer protein TraH</fullName>
    </submittedName>
</protein>
<dbReference type="RefSeq" id="WP_148912945.1">
    <property type="nucleotide sequence ID" value="NZ_VSZS01000049.1"/>
</dbReference>
<accession>A0A5D4H6B4</accession>
<dbReference type="Pfam" id="PF06871">
    <property type="entry name" value="TraH_2"/>
    <property type="match status" value="1"/>
</dbReference>
<feature type="region of interest" description="Disordered" evidence="1">
    <location>
        <begin position="141"/>
        <end position="202"/>
    </location>
</feature>
<organism evidence="2 3">
    <name type="scientific">Neoaquamicrobium microcysteis</name>
    <dbReference type="NCBI Taxonomy" id="2682781"/>
    <lineage>
        <taxon>Bacteria</taxon>
        <taxon>Pseudomonadati</taxon>
        <taxon>Pseudomonadota</taxon>
        <taxon>Alphaproteobacteria</taxon>
        <taxon>Hyphomicrobiales</taxon>
        <taxon>Phyllobacteriaceae</taxon>
        <taxon>Neoaquamicrobium</taxon>
    </lineage>
</organism>
<comment type="caution">
    <text evidence="2">The sequence shown here is derived from an EMBL/GenBank/DDBJ whole genome shotgun (WGS) entry which is preliminary data.</text>
</comment>
<proteinExistence type="predicted"/>
<dbReference type="InterPro" id="IPR010680">
    <property type="entry name" value="TraH_2"/>
</dbReference>
<gene>
    <name evidence="2" type="ORF">FY036_01490</name>
</gene>
<dbReference type="EMBL" id="VSZS01000049">
    <property type="protein sequence ID" value="TYR36064.1"/>
    <property type="molecule type" value="Genomic_DNA"/>
</dbReference>
<keyword evidence="3" id="KW-1185">Reference proteome</keyword>
<dbReference type="Proteomes" id="UP000323258">
    <property type="component" value="Unassembled WGS sequence"/>
</dbReference>
<name>A0A5D4H6B4_9HYPH</name>
<dbReference type="OrthoDB" id="8251053at2"/>
<evidence type="ECO:0000313" key="3">
    <source>
        <dbReference type="Proteomes" id="UP000323258"/>
    </source>
</evidence>
<reference evidence="2 3" key="1">
    <citation type="submission" date="2019-08" db="EMBL/GenBank/DDBJ databases">
        <authorList>
            <person name="Seo Y.L."/>
        </authorList>
    </citation>
    <scope>NUCLEOTIDE SEQUENCE [LARGE SCALE GENOMIC DNA]</scope>
    <source>
        <strain evidence="2 3">MaA-C15</strain>
    </source>
</reference>
<dbReference type="NCBIfam" id="NF010417">
    <property type="entry name" value="PRK13843.1"/>
    <property type="match status" value="1"/>
</dbReference>